<dbReference type="InterPro" id="IPR027417">
    <property type="entry name" value="P-loop_NTPase"/>
</dbReference>
<dbReference type="Gene3D" id="3.40.50.300">
    <property type="entry name" value="P-loop containing nucleotide triphosphate hydrolases"/>
    <property type="match status" value="1"/>
</dbReference>
<name>A0ABT9YJQ9_9BACI</name>
<reference evidence="5 6" key="1">
    <citation type="submission" date="2023-07" db="EMBL/GenBank/DDBJ databases">
        <title>Genomic Encyclopedia of Type Strains, Phase IV (KMG-IV): sequencing the most valuable type-strain genomes for metagenomic binning, comparative biology and taxonomic classification.</title>
        <authorList>
            <person name="Goeker M."/>
        </authorList>
    </citation>
    <scope>NUCLEOTIDE SEQUENCE [LARGE SCALE GENOMIC DNA]</scope>
    <source>
        <strain evidence="5 6">DSM 19154</strain>
    </source>
</reference>
<evidence type="ECO:0000256" key="1">
    <source>
        <dbReference type="ARBA" id="ARBA00022741"/>
    </source>
</evidence>
<keyword evidence="2 3" id="KW-0067">ATP-binding</keyword>
<dbReference type="PANTHER" id="PTHR10695">
    <property type="entry name" value="DEPHOSPHO-COA KINASE-RELATED"/>
    <property type="match status" value="1"/>
</dbReference>
<dbReference type="EMBL" id="JAUSUA010000004">
    <property type="protein sequence ID" value="MDQ0208088.1"/>
    <property type="molecule type" value="Genomic_DNA"/>
</dbReference>
<comment type="subcellular location">
    <subcellularLocation>
        <location evidence="3">Cytoplasm</location>
    </subcellularLocation>
</comment>
<keyword evidence="1 3" id="KW-0547">Nucleotide-binding</keyword>
<keyword evidence="3" id="KW-0963">Cytoplasm</keyword>
<dbReference type="RefSeq" id="WP_306983875.1">
    <property type="nucleotide sequence ID" value="NZ_JAUSUA010000004.1"/>
</dbReference>
<comment type="similarity">
    <text evidence="3">Belongs to the CoaE family.</text>
</comment>
<feature type="binding site" evidence="3">
    <location>
        <begin position="10"/>
        <end position="15"/>
    </location>
    <ligand>
        <name>ATP</name>
        <dbReference type="ChEBI" id="CHEBI:30616"/>
    </ligand>
</feature>
<proteinExistence type="inferred from homology"/>
<evidence type="ECO:0000313" key="6">
    <source>
        <dbReference type="Proteomes" id="UP001225034"/>
    </source>
</evidence>
<keyword evidence="6" id="KW-1185">Reference proteome</keyword>
<evidence type="ECO:0000256" key="2">
    <source>
        <dbReference type="ARBA" id="ARBA00022840"/>
    </source>
</evidence>
<dbReference type="SUPFAM" id="SSF52540">
    <property type="entry name" value="P-loop containing nucleoside triphosphate hydrolases"/>
    <property type="match status" value="1"/>
</dbReference>
<protein>
    <recommendedName>
        <fullName evidence="3 4">Dephospho-CoA kinase</fullName>
        <ecNumber evidence="3 4">2.7.1.24</ecNumber>
    </recommendedName>
    <alternativeName>
        <fullName evidence="3">Dephosphocoenzyme A kinase</fullName>
    </alternativeName>
</protein>
<dbReference type="PROSITE" id="PS51219">
    <property type="entry name" value="DPCK"/>
    <property type="match status" value="1"/>
</dbReference>
<comment type="caution">
    <text evidence="5">The sequence shown here is derived from an EMBL/GenBank/DDBJ whole genome shotgun (WGS) entry which is preliminary data.</text>
</comment>
<evidence type="ECO:0000313" key="5">
    <source>
        <dbReference type="EMBL" id="MDQ0208088.1"/>
    </source>
</evidence>
<evidence type="ECO:0000256" key="3">
    <source>
        <dbReference type="HAMAP-Rule" id="MF_00376"/>
    </source>
</evidence>
<dbReference type="NCBIfam" id="TIGR00152">
    <property type="entry name" value="dephospho-CoA kinase"/>
    <property type="match status" value="1"/>
</dbReference>
<sequence>MIIGLSGGIASGKSTVASMIKQVGIPVVDADVIAKEVMQPEGAAYKQVVSTFGREILHQDGTINRAALGDRIFTNEEDRKTLNAIVHPVVREQMLQSAKMYQEQGHRHVILDIPLLYESNLFHMVDKVLLVYVEPDLQLKRLISRDQSGEKQARARISSQIPIDQKVDRADGVIYNNGSTEESKQQLHQIFINWDVM</sequence>
<organism evidence="5 6">
    <name type="scientific">Alkalicoccobacillus murimartini</name>
    <dbReference type="NCBI Taxonomy" id="171685"/>
    <lineage>
        <taxon>Bacteria</taxon>
        <taxon>Bacillati</taxon>
        <taxon>Bacillota</taxon>
        <taxon>Bacilli</taxon>
        <taxon>Bacillales</taxon>
        <taxon>Bacillaceae</taxon>
        <taxon>Alkalicoccobacillus</taxon>
    </lineage>
</organism>
<dbReference type="EC" id="2.7.1.24" evidence="3 4"/>
<keyword evidence="3 5" id="KW-0418">Kinase</keyword>
<dbReference type="InterPro" id="IPR001977">
    <property type="entry name" value="Depp_CoAkinase"/>
</dbReference>
<gene>
    <name evidence="3" type="primary">coaE</name>
    <name evidence="5" type="ORF">J2S05_002897</name>
</gene>
<evidence type="ECO:0000256" key="4">
    <source>
        <dbReference type="NCBIfam" id="TIGR00152"/>
    </source>
</evidence>
<dbReference type="HAMAP" id="MF_00376">
    <property type="entry name" value="Dephospho_CoA_kinase"/>
    <property type="match status" value="1"/>
</dbReference>
<dbReference type="Pfam" id="PF01121">
    <property type="entry name" value="CoaE"/>
    <property type="match status" value="1"/>
</dbReference>
<accession>A0ABT9YJQ9</accession>
<keyword evidence="3 5" id="KW-0808">Transferase</keyword>
<keyword evidence="3" id="KW-0173">Coenzyme A biosynthesis</keyword>
<comment type="pathway">
    <text evidence="3">Cofactor biosynthesis; coenzyme A biosynthesis; CoA from (R)-pantothenate: step 5/5.</text>
</comment>
<dbReference type="PANTHER" id="PTHR10695:SF46">
    <property type="entry name" value="BIFUNCTIONAL COENZYME A SYNTHASE-RELATED"/>
    <property type="match status" value="1"/>
</dbReference>
<dbReference type="GO" id="GO:0004140">
    <property type="term" value="F:dephospho-CoA kinase activity"/>
    <property type="evidence" value="ECO:0007669"/>
    <property type="project" value="UniProtKB-EC"/>
</dbReference>
<dbReference type="Proteomes" id="UP001225034">
    <property type="component" value="Unassembled WGS sequence"/>
</dbReference>
<comment type="function">
    <text evidence="3">Catalyzes the phosphorylation of the 3'-hydroxyl group of dephosphocoenzyme A to form coenzyme A.</text>
</comment>
<dbReference type="CDD" id="cd02022">
    <property type="entry name" value="DPCK"/>
    <property type="match status" value="1"/>
</dbReference>
<comment type="catalytic activity">
    <reaction evidence="3">
        <text>3'-dephospho-CoA + ATP = ADP + CoA + H(+)</text>
        <dbReference type="Rhea" id="RHEA:18245"/>
        <dbReference type="ChEBI" id="CHEBI:15378"/>
        <dbReference type="ChEBI" id="CHEBI:30616"/>
        <dbReference type="ChEBI" id="CHEBI:57287"/>
        <dbReference type="ChEBI" id="CHEBI:57328"/>
        <dbReference type="ChEBI" id="CHEBI:456216"/>
        <dbReference type="EC" id="2.7.1.24"/>
    </reaction>
</comment>